<sequence>MGISGAEGVTPSGTETSTTDFTTTSLAVDESMTETLTPSALHIPPSESVATPVHIPVTGYIITKQEMMPTIDGIPVDVTYGQVTDIGLCQAPMSCGGNDLAWGGPQDPSILGGTHPMTAGVTKGWNLGYLQIISSITNKPLSSNKLPLTRSSSPVPLTH</sequence>
<feature type="region of interest" description="Disordered" evidence="1">
    <location>
        <begin position="1"/>
        <end position="22"/>
    </location>
</feature>
<dbReference type="EMBL" id="MU001794">
    <property type="protein sequence ID" value="KAF2797950.1"/>
    <property type="molecule type" value="Genomic_DNA"/>
</dbReference>
<evidence type="ECO:0000313" key="2">
    <source>
        <dbReference type="EMBL" id="KAF2797950.1"/>
    </source>
</evidence>
<keyword evidence="3" id="KW-1185">Reference proteome</keyword>
<protein>
    <submittedName>
        <fullName evidence="2">Uncharacterized protein</fullName>
    </submittedName>
</protein>
<reference evidence="2" key="1">
    <citation type="journal article" date="2020" name="Stud. Mycol.">
        <title>101 Dothideomycetes genomes: a test case for predicting lifestyles and emergence of pathogens.</title>
        <authorList>
            <person name="Haridas S."/>
            <person name="Albert R."/>
            <person name="Binder M."/>
            <person name="Bloem J."/>
            <person name="Labutti K."/>
            <person name="Salamov A."/>
            <person name="Andreopoulos B."/>
            <person name="Baker S."/>
            <person name="Barry K."/>
            <person name="Bills G."/>
            <person name="Bluhm B."/>
            <person name="Cannon C."/>
            <person name="Castanera R."/>
            <person name="Culley D."/>
            <person name="Daum C."/>
            <person name="Ezra D."/>
            <person name="Gonzalez J."/>
            <person name="Henrissat B."/>
            <person name="Kuo A."/>
            <person name="Liang C."/>
            <person name="Lipzen A."/>
            <person name="Lutzoni F."/>
            <person name="Magnuson J."/>
            <person name="Mondo S."/>
            <person name="Nolan M."/>
            <person name="Ohm R."/>
            <person name="Pangilinan J."/>
            <person name="Park H.-J."/>
            <person name="Ramirez L."/>
            <person name="Alfaro M."/>
            <person name="Sun H."/>
            <person name="Tritt A."/>
            <person name="Yoshinaga Y."/>
            <person name="Zwiers L.-H."/>
            <person name="Turgeon B."/>
            <person name="Goodwin S."/>
            <person name="Spatafora J."/>
            <person name="Crous P."/>
            <person name="Grigoriev I."/>
        </authorList>
    </citation>
    <scope>NUCLEOTIDE SEQUENCE</scope>
    <source>
        <strain evidence="2">CBS 109.77</strain>
    </source>
</reference>
<name>A0A6A6XN56_9PLEO</name>
<dbReference type="Proteomes" id="UP000799757">
    <property type="component" value="Unassembled WGS sequence"/>
</dbReference>
<gene>
    <name evidence="2" type="ORF">K505DRAFT_333831</name>
</gene>
<feature type="compositionally biased region" description="Low complexity" evidence="1">
    <location>
        <begin position="10"/>
        <end position="22"/>
    </location>
</feature>
<evidence type="ECO:0000256" key="1">
    <source>
        <dbReference type="SAM" id="MobiDB-lite"/>
    </source>
</evidence>
<proteinExistence type="predicted"/>
<evidence type="ECO:0000313" key="3">
    <source>
        <dbReference type="Proteomes" id="UP000799757"/>
    </source>
</evidence>
<accession>A0A6A6XN56</accession>
<dbReference type="AlphaFoldDB" id="A0A6A6XN56"/>
<organism evidence="2 3">
    <name type="scientific">Melanomma pulvis-pyrius CBS 109.77</name>
    <dbReference type="NCBI Taxonomy" id="1314802"/>
    <lineage>
        <taxon>Eukaryota</taxon>
        <taxon>Fungi</taxon>
        <taxon>Dikarya</taxon>
        <taxon>Ascomycota</taxon>
        <taxon>Pezizomycotina</taxon>
        <taxon>Dothideomycetes</taxon>
        <taxon>Pleosporomycetidae</taxon>
        <taxon>Pleosporales</taxon>
        <taxon>Melanommataceae</taxon>
        <taxon>Melanomma</taxon>
    </lineage>
</organism>